<dbReference type="InterPro" id="IPR011990">
    <property type="entry name" value="TPR-like_helical_dom_sf"/>
</dbReference>
<reference evidence="1" key="1">
    <citation type="submission" date="2013-07" db="EMBL/GenBank/DDBJ databases">
        <title>The genome of an arbuscular mycorrhizal fungus provides insights into the evolution of the oldest plant symbiosis.</title>
        <authorList>
            <consortium name="DOE Joint Genome Institute"/>
            <person name="Tisserant E."/>
            <person name="Malbreil M."/>
            <person name="Kuo A."/>
            <person name="Kohler A."/>
            <person name="Symeonidi A."/>
            <person name="Balestrini R."/>
            <person name="Charron P."/>
            <person name="Duensing N."/>
            <person name="Frei-dit-Frey N."/>
            <person name="Gianinazzi-Pearson V."/>
            <person name="Gilbert B."/>
            <person name="Handa Y."/>
            <person name="Hijri M."/>
            <person name="Kaul R."/>
            <person name="Kawaguchi M."/>
            <person name="Krajinski F."/>
            <person name="Lammers P."/>
            <person name="Lapierre D."/>
            <person name="Masclaux F.G."/>
            <person name="Murat C."/>
            <person name="Morin E."/>
            <person name="Ndikumana S."/>
            <person name="Pagni M."/>
            <person name="Petitpierre D."/>
            <person name="Requena N."/>
            <person name="Rosikiewicz P."/>
            <person name="Riley R."/>
            <person name="Saito K."/>
            <person name="San Clemente H."/>
            <person name="Shapiro H."/>
            <person name="van Tuinen D."/>
            <person name="Becard G."/>
            <person name="Bonfante P."/>
            <person name="Paszkowski U."/>
            <person name="Shachar-Hill Y."/>
            <person name="Young J.P."/>
            <person name="Sanders I.R."/>
            <person name="Henrissat B."/>
            <person name="Rensing S.A."/>
            <person name="Grigoriev I.V."/>
            <person name="Corradi N."/>
            <person name="Roux C."/>
            <person name="Martin F."/>
        </authorList>
    </citation>
    <scope>NUCLEOTIDE SEQUENCE</scope>
    <source>
        <strain evidence="1">DAOM 197198</strain>
    </source>
</reference>
<dbReference type="EMBL" id="KI298460">
    <property type="protein sequence ID" value="ERZ98850.1"/>
    <property type="molecule type" value="Genomic_DNA"/>
</dbReference>
<dbReference type="AlphaFoldDB" id="U9T660"/>
<dbReference type="InterPro" id="IPR052748">
    <property type="entry name" value="ISR_Activator"/>
</dbReference>
<gene>
    <name evidence="1" type="ORF">GLOINDRAFT_70238</name>
</gene>
<organism evidence="1">
    <name type="scientific">Rhizophagus irregularis (strain DAOM 181602 / DAOM 197198 / MUCL 43194)</name>
    <name type="common">Arbuscular mycorrhizal fungus</name>
    <name type="synonym">Glomus intraradices</name>
    <dbReference type="NCBI Taxonomy" id="747089"/>
    <lineage>
        <taxon>Eukaryota</taxon>
        <taxon>Fungi</taxon>
        <taxon>Fungi incertae sedis</taxon>
        <taxon>Mucoromycota</taxon>
        <taxon>Glomeromycotina</taxon>
        <taxon>Glomeromycetes</taxon>
        <taxon>Glomerales</taxon>
        <taxon>Glomeraceae</taxon>
        <taxon>Rhizophagus</taxon>
    </lineage>
</organism>
<accession>U9T660</accession>
<protein>
    <recommendedName>
        <fullName evidence="2">HCP-like protein</fullName>
    </recommendedName>
</protein>
<feature type="non-terminal residue" evidence="1">
    <location>
        <position position="1"/>
    </location>
</feature>
<dbReference type="HOGENOM" id="CLU_2711758_0_0_1"/>
<dbReference type="Gene3D" id="1.25.40.10">
    <property type="entry name" value="Tetratricopeptide repeat domain"/>
    <property type="match status" value="1"/>
</dbReference>
<sequence length="73" mass="8343">KAIELYQQAANLGHLIAQTKLGIMYEDKDYKAFELYYKAANSGYSLAQYKHAKMYEFGNGIEKDGTNQVIKMN</sequence>
<evidence type="ECO:0008006" key="2">
    <source>
        <dbReference type="Google" id="ProtNLM"/>
    </source>
</evidence>
<proteinExistence type="predicted"/>
<dbReference type="PANTHER" id="PTHR45011">
    <property type="entry name" value="DAP3-BINDING CELL DEATH ENHANCER 1"/>
    <property type="match status" value="1"/>
</dbReference>
<name>U9T660_RHIID</name>
<dbReference type="PANTHER" id="PTHR45011:SF1">
    <property type="entry name" value="DAP3-BINDING CELL DEATH ENHANCER 1"/>
    <property type="match status" value="1"/>
</dbReference>
<evidence type="ECO:0000313" key="1">
    <source>
        <dbReference type="EMBL" id="ERZ98850.1"/>
    </source>
</evidence>
<dbReference type="SUPFAM" id="SSF81901">
    <property type="entry name" value="HCP-like"/>
    <property type="match status" value="1"/>
</dbReference>
<dbReference type="Pfam" id="PF08238">
    <property type="entry name" value="Sel1"/>
    <property type="match status" value="4"/>
</dbReference>
<dbReference type="InterPro" id="IPR006597">
    <property type="entry name" value="Sel1-like"/>
</dbReference>